<keyword evidence="4" id="KW-0413">Isomerase</keyword>
<keyword evidence="8" id="KW-1185">Reference proteome</keyword>
<dbReference type="Pfam" id="PF00425">
    <property type="entry name" value="Chorismate_bind"/>
    <property type="match status" value="1"/>
</dbReference>
<dbReference type="Proteomes" id="UP000245433">
    <property type="component" value="Unassembled WGS sequence"/>
</dbReference>
<accession>A0A2U1DET0</accession>
<gene>
    <name evidence="7" type="ORF">C7384_101101</name>
</gene>
<organism evidence="7 8">
    <name type="scientific">Convivina intestini</name>
    <dbReference type="NCBI Taxonomy" id="1505726"/>
    <lineage>
        <taxon>Bacteria</taxon>
        <taxon>Bacillati</taxon>
        <taxon>Bacillota</taxon>
        <taxon>Bacilli</taxon>
        <taxon>Lactobacillales</taxon>
        <taxon>Lactobacillaceae</taxon>
        <taxon>Convivina</taxon>
    </lineage>
</organism>
<dbReference type="RefSeq" id="WP_089937371.1">
    <property type="nucleotide sequence ID" value="NZ_CAKOEX010000001.1"/>
</dbReference>
<dbReference type="AlphaFoldDB" id="A0A2U1DET0"/>
<dbReference type="EC" id="5.4.4.2" evidence="3"/>
<dbReference type="Gene3D" id="3.60.120.10">
    <property type="entry name" value="Anthranilate synthase"/>
    <property type="match status" value="1"/>
</dbReference>
<dbReference type="InterPro" id="IPR015890">
    <property type="entry name" value="Chorismate_C"/>
</dbReference>
<dbReference type="GO" id="GO:0008909">
    <property type="term" value="F:isochorismate synthase activity"/>
    <property type="evidence" value="ECO:0007669"/>
    <property type="project" value="UniProtKB-EC"/>
</dbReference>
<feature type="domain" description="Chorismate-utilising enzyme C-terminal" evidence="6">
    <location>
        <begin position="129"/>
        <end position="382"/>
    </location>
</feature>
<comment type="similarity">
    <text evidence="2">Belongs to the isochorismate synthase family.</text>
</comment>
<dbReference type="PANTHER" id="PTHR42839:SF2">
    <property type="entry name" value="ISOCHORISMATE SYNTHASE ENTC"/>
    <property type="match status" value="1"/>
</dbReference>
<reference evidence="7 8" key="1">
    <citation type="submission" date="2018-04" db="EMBL/GenBank/DDBJ databases">
        <title>Genomic Encyclopedia of Type Strains, Phase IV (KMG-IV): sequencing the most valuable type-strain genomes for metagenomic binning, comparative biology and taxonomic classification.</title>
        <authorList>
            <person name="Goeker M."/>
        </authorList>
    </citation>
    <scope>NUCLEOTIDE SEQUENCE [LARGE SCALE GENOMIC DNA]</scope>
    <source>
        <strain evidence="7 8">DSM 28795</strain>
    </source>
</reference>
<dbReference type="InterPro" id="IPR019999">
    <property type="entry name" value="Anth_synth_I-like"/>
</dbReference>
<dbReference type="PANTHER" id="PTHR42839">
    <property type="entry name" value="ISOCHORISMATE SYNTHASE ENTC"/>
    <property type="match status" value="1"/>
</dbReference>
<evidence type="ECO:0000256" key="3">
    <source>
        <dbReference type="ARBA" id="ARBA00012824"/>
    </source>
</evidence>
<dbReference type="OrthoDB" id="9803598at2"/>
<dbReference type="EMBL" id="QEKT01000001">
    <property type="protein sequence ID" value="PVY86188.1"/>
    <property type="molecule type" value="Genomic_DNA"/>
</dbReference>
<dbReference type="InterPro" id="IPR005801">
    <property type="entry name" value="ADC_synthase"/>
</dbReference>
<proteinExistence type="inferred from homology"/>
<evidence type="ECO:0000259" key="6">
    <source>
        <dbReference type="Pfam" id="PF00425"/>
    </source>
</evidence>
<name>A0A2U1DET0_9LACO</name>
<evidence type="ECO:0000313" key="7">
    <source>
        <dbReference type="EMBL" id="PVY86188.1"/>
    </source>
</evidence>
<comment type="catalytic activity">
    <reaction evidence="1">
        <text>chorismate = isochorismate</text>
        <dbReference type="Rhea" id="RHEA:18985"/>
        <dbReference type="ChEBI" id="CHEBI:29748"/>
        <dbReference type="ChEBI" id="CHEBI:29780"/>
        <dbReference type="EC" id="5.4.4.2"/>
    </reaction>
</comment>
<evidence type="ECO:0000256" key="5">
    <source>
        <dbReference type="ARBA" id="ARBA00041564"/>
    </source>
</evidence>
<dbReference type="SUPFAM" id="SSF56322">
    <property type="entry name" value="ADC synthase"/>
    <property type="match status" value="1"/>
</dbReference>
<evidence type="ECO:0000313" key="8">
    <source>
        <dbReference type="Proteomes" id="UP000245433"/>
    </source>
</evidence>
<dbReference type="NCBIfam" id="TIGR00543">
    <property type="entry name" value="isochor_syn"/>
    <property type="match status" value="1"/>
</dbReference>
<evidence type="ECO:0000256" key="4">
    <source>
        <dbReference type="ARBA" id="ARBA00023235"/>
    </source>
</evidence>
<protein>
    <recommendedName>
        <fullName evidence="3">isochorismate synthase</fullName>
        <ecNumber evidence="3">5.4.4.2</ecNumber>
    </recommendedName>
    <alternativeName>
        <fullName evidence="5">Isochorismate mutase</fullName>
    </alternativeName>
</protein>
<evidence type="ECO:0000256" key="2">
    <source>
        <dbReference type="ARBA" id="ARBA00005297"/>
    </source>
</evidence>
<dbReference type="PRINTS" id="PR00095">
    <property type="entry name" value="ANTSNTHASEI"/>
</dbReference>
<evidence type="ECO:0000256" key="1">
    <source>
        <dbReference type="ARBA" id="ARBA00000799"/>
    </source>
</evidence>
<sequence>MKSFTIDAQPDTINQLVQHLDQDENSFFFASPNNQIKIFAFGCQKSWSNWQDIDNFHYPLIVGGQDFDTDRSITPSQMSSYWFAPQISITWENDQLKVKSIDAINWGSWLASVHTNTEIKNQILSVSDESDWLERANQLIDILKNDQELKKVVFGRQRLIALSEPMTIRQLWTRLIEQEQSYRIVLKQKQHYFVSLTPERLLSVEDGQVQTAALAGTAARNDDYQDEQKIADRLLKSSKDRQEHDYVTQHIVNRLAPLVVQCHYSTTPRILFTSQLLHLYTPIQATILPRVNFLTLAQALHPTPALAGLPQQSALAYLRVHEREPRGLFGGALGYFTNKNQGELAVGIRSMVISGRQIQLFAGAGILAQSQAQSEWQETQAKFLTMESMIHEVISK</sequence>
<comment type="caution">
    <text evidence="7">The sequence shown here is derived from an EMBL/GenBank/DDBJ whole genome shotgun (WGS) entry which is preliminary data.</text>
</comment>
<dbReference type="InterPro" id="IPR004561">
    <property type="entry name" value="IsoChor_synthase"/>
</dbReference>